<evidence type="ECO:0000313" key="3">
    <source>
        <dbReference type="Proteomes" id="UP000076552"/>
    </source>
</evidence>
<dbReference type="EMBL" id="LFIV01000164">
    <property type="protein sequence ID" value="KZL66772.1"/>
    <property type="molecule type" value="Genomic_DNA"/>
</dbReference>
<feature type="region of interest" description="Disordered" evidence="1">
    <location>
        <begin position="47"/>
        <end position="66"/>
    </location>
</feature>
<accession>A0A166PHF9</accession>
<dbReference type="Proteomes" id="UP000076552">
    <property type="component" value="Unassembled WGS sequence"/>
</dbReference>
<name>A0A166PHF9_9PEZI</name>
<organism evidence="2 3">
    <name type="scientific">Colletotrichum tofieldiae</name>
    <dbReference type="NCBI Taxonomy" id="708197"/>
    <lineage>
        <taxon>Eukaryota</taxon>
        <taxon>Fungi</taxon>
        <taxon>Dikarya</taxon>
        <taxon>Ascomycota</taxon>
        <taxon>Pezizomycotina</taxon>
        <taxon>Sordariomycetes</taxon>
        <taxon>Hypocreomycetidae</taxon>
        <taxon>Glomerellales</taxon>
        <taxon>Glomerellaceae</taxon>
        <taxon>Colletotrichum</taxon>
        <taxon>Colletotrichum spaethianum species complex</taxon>
    </lineage>
</organism>
<evidence type="ECO:0000256" key="1">
    <source>
        <dbReference type="SAM" id="MobiDB-lite"/>
    </source>
</evidence>
<gene>
    <name evidence="2" type="ORF">CT0861_06705</name>
</gene>
<keyword evidence="3" id="KW-1185">Reference proteome</keyword>
<comment type="caution">
    <text evidence="2">The sequence shown here is derived from an EMBL/GenBank/DDBJ whole genome shotgun (WGS) entry which is preliminary data.</text>
</comment>
<protein>
    <submittedName>
        <fullName evidence="2">Uncharacterized protein</fullName>
    </submittedName>
</protein>
<proteinExistence type="predicted"/>
<sequence length="119" mass="12620">MAANALPVELIEPIFAHVSSNGDMKNPRLSIYAFELARRCHEAGELISTRPAPTSPSVLDGELGAAERTSRPSCRLLRVLGGGDVEIRLGGVLRYGGEEEGDDADEGVGELWLFGEVGG</sequence>
<dbReference type="AlphaFoldDB" id="A0A166PHF9"/>
<evidence type="ECO:0000313" key="2">
    <source>
        <dbReference type="EMBL" id="KZL66772.1"/>
    </source>
</evidence>
<reference evidence="2 3" key="1">
    <citation type="submission" date="2015-06" db="EMBL/GenBank/DDBJ databases">
        <title>Survival trade-offs in plant roots during colonization by closely related pathogenic and mutualistic fungi.</title>
        <authorList>
            <person name="Hacquard S."/>
            <person name="Kracher B."/>
            <person name="Hiruma K."/>
            <person name="Weinman A."/>
            <person name="Muench P."/>
            <person name="Garrido Oter R."/>
            <person name="Ver Loren van Themaat E."/>
            <person name="Dallerey J.-F."/>
            <person name="Damm U."/>
            <person name="Henrissat B."/>
            <person name="Lespinet O."/>
            <person name="Thon M."/>
            <person name="Kemen E."/>
            <person name="McHardy A.C."/>
            <person name="Schulze-Lefert P."/>
            <person name="O'Connell R.J."/>
        </authorList>
    </citation>
    <scope>NUCLEOTIDE SEQUENCE [LARGE SCALE GENOMIC DNA]</scope>
    <source>
        <strain evidence="2 3">0861</strain>
    </source>
</reference>